<dbReference type="SUPFAM" id="SSF53098">
    <property type="entry name" value="Ribonuclease H-like"/>
    <property type="match status" value="1"/>
</dbReference>
<reference evidence="10" key="1">
    <citation type="submission" date="2021-01" db="UniProtKB">
        <authorList>
            <consortium name="EnsemblPlants"/>
        </authorList>
    </citation>
    <scope>IDENTIFICATION</scope>
</reference>
<evidence type="ECO:0000256" key="6">
    <source>
        <dbReference type="ARBA" id="ARBA00023242"/>
    </source>
</evidence>
<feature type="region of interest" description="Disordered" evidence="8">
    <location>
        <begin position="409"/>
        <end position="443"/>
    </location>
</feature>
<name>A0A7N0T9V1_KALFE</name>
<evidence type="ECO:0000256" key="1">
    <source>
        <dbReference type="ARBA" id="ARBA00004123"/>
    </source>
</evidence>
<dbReference type="OMA" id="YPIDYSF"/>
<dbReference type="GO" id="GO:0005634">
    <property type="term" value="C:nucleus"/>
    <property type="evidence" value="ECO:0007669"/>
    <property type="project" value="UniProtKB-SubCell"/>
</dbReference>
<comment type="function">
    <text evidence="7">3'-5' exonuclease degrading single-stranded small RNAs.</text>
</comment>
<dbReference type="Gene3D" id="3.30.420.10">
    <property type="entry name" value="Ribonuclease H-like superfamily/Ribonuclease H"/>
    <property type="match status" value="1"/>
</dbReference>
<dbReference type="FunFam" id="3.30.420.10:FF:000080">
    <property type="entry name" value="Small RNA degrading nuclease 3"/>
    <property type="match status" value="1"/>
</dbReference>
<comment type="similarity">
    <text evidence="2">Belongs to the REXO1/REXO3 family.</text>
</comment>
<evidence type="ECO:0000259" key="9">
    <source>
        <dbReference type="SMART" id="SM00479"/>
    </source>
</evidence>
<dbReference type="InterPro" id="IPR013520">
    <property type="entry name" value="Ribonucl_H"/>
</dbReference>
<evidence type="ECO:0000256" key="2">
    <source>
        <dbReference type="ARBA" id="ARBA00006357"/>
    </source>
</evidence>
<comment type="subcellular location">
    <subcellularLocation>
        <location evidence="1">Nucleus</location>
    </subcellularLocation>
</comment>
<evidence type="ECO:0000313" key="10">
    <source>
        <dbReference type="EnsemblPlants" id="Kaladp0028s0096.1.v1.1"/>
    </source>
</evidence>
<organism evidence="10 11">
    <name type="scientific">Kalanchoe fedtschenkoi</name>
    <name type="common">Lavender scallops</name>
    <name type="synonym">South American air plant</name>
    <dbReference type="NCBI Taxonomy" id="63787"/>
    <lineage>
        <taxon>Eukaryota</taxon>
        <taxon>Viridiplantae</taxon>
        <taxon>Streptophyta</taxon>
        <taxon>Embryophyta</taxon>
        <taxon>Tracheophyta</taxon>
        <taxon>Spermatophyta</taxon>
        <taxon>Magnoliopsida</taxon>
        <taxon>eudicotyledons</taxon>
        <taxon>Gunneridae</taxon>
        <taxon>Pentapetalae</taxon>
        <taxon>Saxifragales</taxon>
        <taxon>Crassulaceae</taxon>
        <taxon>Kalanchoe</taxon>
    </lineage>
</organism>
<dbReference type="CDD" id="cd06145">
    <property type="entry name" value="REX1_like"/>
    <property type="match status" value="1"/>
</dbReference>
<dbReference type="InterPro" id="IPR036397">
    <property type="entry name" value="RNaseH_sf"/>
</dbReference>
<dbReference type="InterPro" id="IPR012337">
    <property type="entry name" value="RNaseH-like_sf"/>
</dbReference>
<keyword evidence="5" id="KW-0269">Exonuclease</keyword>
<feature type="domain" description="Exonuclease" evidence="9">
    <location>
        <begin position="139"/>
        <end position="300"/>
    </location>
</feature>
<evidence type="ECO:0000256" key="7">
    <source>
        <dbReference type="ARBA" id="ARBA00053817"/>
    </source>
</evidence>
<dbReference type="PANTHER" id="PTHR12801">
    <property type="entry name" value="RNA EXONUCLEASE REXO1 / RECO3 FAMILY MEMBER-RELATED"/>
    <property type="match status" value="1"/>
</dbReference>
<evidence type="ECO:0000256" key="4">
    <source>
        <dbReference type="ARBA" id="ARBA00022801"/>
    </source>
</evidence>
<dbReference type="GO" id="GO:0003676">
    <property type="term" value="F:nucleic acid binding"/>
    <property type="evidence" value="ECO:0007669"/>
    <property type="project" value="InterPro"/>
</dbReference>
<dbReference type="Proteomes" id="UP000594263">
    <property type="component" value="Unplaced"/>
</dbReference>
<dbReference type="Gramene" id="Kaladp0028s0096.1.v1.1">
    <property type="protein sequence ID" value="Kaladp0028s0096.1.v1.1"/>
    <property type="gene ID" value="Kaladp0028s0096.v1.1"/>
</dbReference>
<keyword evidence="4" id="KW-0378">Hydrolase</keyword>
<dbReference type="PANTHER" id="PTHR12801:SF115">
    <property type="entry name" value="FI18136P1-RELATED"/>
    <property type="match status" value="1"/>
</dbReference>
<protein>
    <recommendedName>
        <fullName evidence="9">Exonuclease domain-containing protein</fullName>
    </recommendedName>
</protein>
<evidence type="ECO:0000256" key="8">
    <source>
        <dbReference type="SAM" id="MobiDB-lite"/>
    </source>
</evidence>
<dbReference type="InterPro" id="IPR047021">
    <property type="entry name" value="REXO1/3/4-like"/>
</dbReference>
<evidence type="ECO:0000313" key="11">
    <source>
        <dbReference type="Proteomes" id="UP000594263"/>
    </source>
</evidence>
<dbReference type="SMART" id="SM00479">
    <property type="entry name" value="EXOIII"/>
    <property type="match status" value="1"/>
</dbReference>
<evidence type="ECO:0000256" key="3">
    <source>
        <dbReference type="ARBA" id="ARBA00022722"/>
    </source>
</evidence>
<keyword evidence="11" id="KW-1185">Reference proteome</keyword>
<dbReference type="GO" id="GO:0004527">
    <property type="term" value="F:exonuclease activity"/>
    <property type="evidence" value="ECO:0007669"/>
    <property type="project" value="UniProtKB-KW"/>
</dbReference>
<keyword evidence="6" id="KW-0539">Nucleus</keyword>
<dbReference type="AlphaFoldDB" id="A0A7N0T9V1"/>
<evidence type="ECO:0000256" key="5">
    <source>
        <dbReference type="ARBA" id="ARBA00022839"/>
    </source>
</evidence>
<accession>A0A7N0T9V1</accession>
<keyword evidence="3" id="KW-0540">Nuclease</keyword>
<proteinExistence type="inferred from homology"/>
<dbReference type="Pfam" id="PF00929">
    <property type="entry name" value="RNase_T"/>
    <property type="match status" value="1"/>
</dbReference>
<dbReference type="InterPro" id="IPR034922">
    <property type="entry name" value="REX1-like_exo"/>
</dbReference>
<feature type="compositionally biased region" description="Basic and acidic residues" evidence="8">
    <location>
        <begin position="417"/>
        <end position="427"/>
    </location>
</feature>
<sequence length="499" mass="56278">MDKELDAADKLALVEIVKLTQKRGMEGSQGGWKDFLKVYDKQFGNSLSDPSKRSVEALADFVKTFSKEEDIKTFKKVLECHSNRELVAKEPEGESPEQNLVRSTITHPHFSIDYSFPTHEEGWVVTKLRKNPKKQKANEMVAIDCEMVLCEDGTEALVKVCVVDRNLQVKLDELVKPDKPVVDYRTEITGVSANDLEGVSLTLSDVQQSLKRILSRGTILIGHGLNNDLKALKLEHARIIDTAYIFKYADAPIGRKPSLNNVCKFVLGCEVRKPGDPHNCLDDARAAMKIVVAKIERRLDEPIPLVQEDKPSVPGTESAKLFIHKIPVYVTSEDLYRVIPGDHKIEIQQRKSIEWYSALAIFKSLEEADLAFETVSGVSEKDSSGRPQKLVTFKCIADKTCNMYVRKMASDSGVQDSSKKRAARDPEAVANGSKKMKSDHQEDHLREIENLKEQLKLKDQHREDNIKEIENLKKSLSQRDHEISTLHKIIASLTRKQGL</sequence>
<dbReference type="EnsemblPlants" id="Kaladp0028s0096.1.v1.1">
    <property type="protein sequence ID" value="Kaladp0028s0096.1.v1.1"/>
    <property type="gene ID" value="Kaladp0028s0096.v1.1"/>
</dbReference>